<comment type="caution">
    <text evidence="1">The sequence shown here is derived from an EMBL/GenBank/DDBJ whole genome shotgun (WGS) entry which is preliminary data.</text>
</comment>
<evidence type="ECO:0000313" key="2">
    <source>
        <dbReference type="Proteomes" id="UP000668068"/>
    </source>
</evidence>
<dbReference type="Proteomes" id="UP000668068">
    <property type="component" value="Unassembled WGS sequence"/>
</dbReference>
<name>A0AAW4IYS5_CLOPF</name>
<dbReference type="EMBL" id="JAENQP010000007">
    <property type="protein sequence ID" value="MBO3359514.1"/>
    <property type="molecule type" value="Genomic_DNA"/>
</dbReference>
<reference evidence="1" key="1">
    <citation type="submission" date="2020-12" db="EMBL/GenBank/DDBJ databases">
        <title>Comparative genomics of Clostridium perfringens reveals patterns of host-associated phylogenetic clades and virulence factors.</title>
        <authorList>
            <person name="Smith A.H."/>
            <person name="Geier R."/>
        </authorList>
    </citation>
    <scope>NUCLEOTIDE SEQUENCE</scope>
    <source>
        <strain evidence="1">CHD30677R</strain>
    </source>
</reference>
<dbReference type="AlphaFoldDB" id="A0AAW4IYS5"/>
<dbReference type="RefSeq" id="WP_208340767.1">
    <property type="nucleotide sequence ID" value="NZ_JAENQO010000007.1"/>
</dbReference>
<sequence length="53" mass="6326">MIASNFKVGTRFKNKATGRIIVVIEEDDKKYFEEEIWGDLFDCVDEDLYEELY</sequence>
<accession>A0AAW4IYS5</accession>
<organism evidence="1 2">
    <name type="scientific">Clostridium perfringens</name>
    <dbReference type="NCBI Taxonomy" id="1502"/>
    <lineage>
        <taxon>Bacteria</taxon>
        <taxon>Bacillati</taxon>
        <taxon>Bacillota</taxon>
        <taxon>Clostridia</taxon>
        <taxon>Eubacteriales</taxon>
        <taxon>Clostridiaceae</taxon>
        <taxon>Clostridium</taxon>
    </lineage>
</organism>
<gene>
    <name evidence="1" type="ORF">JJB47_12100</name>
</gene>
<evidence type="ECO:0000313" key="1">
    <source>
        <dbReference type="EMBL" id="MBO3359514.1"/>
    </source>
</evidence>
<protein>
    <submittedName>
        <fullName evidence="1">Uncharacterized protein</fullName>
    </submittedName>
</protein>
<proteinExistence type="predicted"/>